<reference evidence="9 10" key="1">
    <citation type="submission" date="2020-04" db="EMBL/GenBank/DDBJ databases">
        <authorList>
            <person name="Wallbank WR R."/>
            <person name="Pardo Diaz C."/>
            <person name="Kozak K."/>
            <person name="Martin S."/>
            <person name="Jiggins C."/>
            <person name="Moest M."/>
            <person name="Warren A I."/>
            <person name="Byers J.R.P. K."/>
            <person name="Montejo-Kovacevich G."/>
            <person name="Yen C E."/>
        </authorList>
    </citation>
    <scope>NUCLEOTIDE SEQUENCE [LARGE SCALE GENOMIC DNA]</scope>
</reference>
<feature type="transmembrane region" description="Helical" evidence="5">
    <location>
        <begin position="21"/>
        <end position="41"/>
    </location>
</feature>
<evidence type="ECO:0000259" key="6">
    <source>
        <dbReference type="Pfam" id="PF03151"/>
    </source>
</evidence>
<dbReference type="InterPro" id="IPR004853">
    <property type="entry name" value="Sugar_P_trans_dom"/>
</dbReference>
<comment type="caution">
    <text evidence="7">The sequence shown here is derived from an EMBL/GenBank/DDBJ whole genome shotgun (WGS) entry which is preliminary data.</text>
</comment>
<proteinExistence type="predicted"/>
<dbReference type="Proteomes" id="UP000494256">
    <property type="component" value="Unassembled WGS sequence"/>
</dbReference>
<dbReference type="AlphaFoldDB" id="A0A8S0Z9Y9"/>
<keyword evidence="4 5" id="KW-0472">Membrane</keyword>
<evidence type="ECO:0000313" key="9">
    <source>
        <dbReference type="Proteomes" id="UP000494106"/>
    </source>
</evidence>
<keyword evidence="2 5" id="KW-0812">Transmembrane</keyword>
<feature type="transmembrane region" description="Helical" evidence="5">
    <location>
        <begin position="96"/>
        <end position="113"/>
    </location>
</feature>
<evidence type="ECO:0000256" key="4">
    <source>
        <dbReference type="ARBA" id="ARBA00023136"/>
    </source>
</evidence>
<keyword evidence="9" id="KW-1185">Reference proteome</keyword>
<comment type="subcellular location">
    <subcellularLocation>
        <location evidence="1">Membrane</location>
        <topology evidence="1">Multi-pass membrane protein</topology>
    </subcellularLocation>
</comment>
<dbReference type="EMBL" id="CADEBC010000369">
    <property type="protein sequence ID" value="CAB3229234.1"/>
    <property type="molecule type" value="Genomic_DNA"/>
</dbReference>
<accession>A0A8S0Z9Y9</accession>
<feature type="transmembrane region" description="Helical" evidence="5">
    <location>
        <begin position="53"/>
        <end position="75"/>
    </location>
</feature>
<evidence type="ECO:0000256" key="1">
    <source>
        <dbReference type="ARBA" id="ARBA00004141"/>
    </source>
</evidence>
<dbReference type="InterPro" id="IPR037185">
    <property type="entry name" value="EmrE-like"/>
</dbReference>
<feature type="transmembrane region" description="Helical" evidence="5">
    <location>
        <begin position="174"/>
        <end position="198"/>
    </location>
</feature>
<dbReference type="Proteomes" id="UP000494106">
    <property type="component" value="Unassembled WGS sequence"/>
</dbReference>
<evidence type="ECO:0000256" key="2">
    <source>
        <dbReference type="ARBA" id="ARBA00022692"/>
    </source>
</evidence>
<feature type="transmembrane region" description="Helical" evidence="5">
    <location>
        <begin position="249"/>
        <end position="269"/>
    </location>
</feature>
<dbReference type="Pfam" id="PF03151">
    <property type="entry name" value="TPT"/>
    <property type="match status" value="1"/>
</dbReference>
<evidence type="ECO:0000313" key="8">
    <source>
        <dbReference type="EMBL" id="CAB3256819.1"/>
    </source>
</evidence>
<evidence type="ECO:0000256" key="3">
    <source>
        <dbReference type="ARBA" id="ARBA00022989"/>
    </source>
</evidence>
<feature type="transmembrane region" description="Helical" evidence="5">
    <location>
        <begin position="152"/>
        <end position="168"/>
    </location>
</feature>
<name>A0A8S0Z9Y9_ARCPL</name>
<gene>
    <name evidence="8" type="ORF">APLA_LOCUS15781</name>
    <name evidence="7" type="ORF">APLA_LOCUS3895</name>
</gene>
<dbReference type="GO" id="GO:0016020">
    <property type="term" value="C:membrane"/>
    <property type="evidence" value="ECO:0007669"/>
    <property type="project" value="UniProtKB-SubCell"/>
</dbReference>
<keyword evidence="3 5" id="KW-1133">Transmembrane helix</keyword>
<dbReference type="InterPro" id="IPR050186">
    <property type="entry name" value="TPT_transporter"/>
</dbReference>
<sequence length="344" mass="38925">MLASAEPEEMKEQNSDLCSRYIKIFIVVSCYWVVSITTVFINKTLLSSEDVALEAPLFITWFQCIVSFSICYFLSKTGGIPKVFVFPKGTPWDIAVIRKVIPLSIMFTFMIATNNMCLKYVGVPFYYIGRSLTTVFNVIFSYILLGQKTSNSCMMCCAFIIFGFYLGVDQENLLGSFSLLGTIYGVIGSLMLSLYSIYTKKILPSVNQEVWLLSYYNNAYSIFLFLPLIVINGEIPTLLQYTNFTNAYFWLQMLVGGFCGFAIGYFTSLQIKVTSPLTHNISGTAKACAQTVIATQWYNETKNTVWWASNVIVLCSSALYARFKQVEMEQKARRPVPEEKQSLV</sequence>
<protein>
    <recommendedName>
        <fullName evidence="6">Sugar phosphate transporter domain-containing protein</fullName>
    </recommendedName>
</protein>
<feature type="transmembrane region" description="Helical" evidence="5">
    <location>
        <begin position="125"/>
        <end position="145"/>
    </location>
</feature>
<dbReference type="PANTHER" id="PTHR11132">
    <property type="entry name" value="SOLUTE CARRIER FAMILY 35"/>
    <property type="match status" value="1"/>
</dbReference>
<organism evidence="7 9">
    <name type="scientific">Arctia plantaginis</name>
    <name type="common">Wood tiger moth</name>
    <name type="synonym">Phalaena plantaginis</name>
    <dbReference type="NCBI Taxonomy" id="874455"/>
    <lineage>
        <taxon>Eukaryota</taxon>
        <taxon>Metazoa</taxon>
        <taxon>Ecdysozoa</taxon>
        <taxon>Arthropoda</taxon>
        <taxon>Hexapoda</taxon>
        <taxon>Insecta</taxon>
        <taxon>Pterygota</taxon>
        <taxon>Neoptera</taxon>
        <taxon>Endopterygota</taxon>
        <taxon>Lepidoptera</taxon>
        <taxon>Glossata</taxon>
        <taxon>Ditrysia</taxon>
        <taxon>Noctuoidea</taxon>
        <taxon>Erebidae</taxon>
        <taxon>Arctiinae</taxon>
        <taxon>Arctia</taxon>
    </lineage>
</organism>
<evidence type="ECO:0000313" key="10">
    <source>
        <dbReference type="Proteomes" id="UP000494256"/>
    </source>
</evidence>
<feature type="domain" description="Sugar phosphate transporter" evidence="6">
    <location>
        <begin position="23"/>
        <end position="289"/>
    </location>
</feature>
<dbReference type="OrthoDB" id="5547497at2759"/>
<evidence type="ECO:0000313" key="7">
    <source>
        <dbReference type="EMBL" id="CAB3229234.1"/>
    </source>
</evidence>
<dbReference type="EMBL" id="CADEBD010000494">
    <property type="protein sequence ID" value="CAB3256819.1"/>
    <property type="molecule type" value="Genomic_DNA"/>
</dbReference>
<feature type="transmembrane region" description="Helical" evidence="5">
    <location>
        <begin position="210"/>
        <end position="229"/>
    </location>
</feature>
<dbReference type="SUPFAM" id="SSF103481">
    <property type="entry name" value="Multidrug resistance efflux transporter EmrE"/>
    <property type="match status" value="1"/>
</dbReference>
<evidence type="ECO:0000256" key="5">
    <source>
        <dbReference type="SAM" id="Phobius"/>
    </source>
</evidence>